<feature type="domain" description="HTH lysR-type" evidence="5">
    <location>
        <begin position="25"/>
        <end position="82"/>
    </location>
</feature>
<evidence type="ECO:0000259" key="5">
    <source>
        <dbReference type="PROSITE" id="PS50931"/>
    </source>
</evidence>
<dbReference type="SUPFAM" id="SSF46785">
    <property type="entry name" value="Winged helix' DNA-binding domain"/>
    <property type="match status" value="1"/>
</dbReference>
<dbReference type="PROSITE" id="PS50931">
    <property type="entry name" value="HTH_LYSR"/>
    <property type="match status" value="1"/>
</dbReference>
<dbReference type="Pfam" id="PF03466">
    <property type="entry name" value="LysR_substrate"/>
    <property type="match status" value="1"/>
</dbReference>
<accession>A0A2V1JW71</accession>
<keyword evidence="7" id="KW-1185">Reference proteome</keyword>
<proteinExistence type="inferred from homology"/>
<protein>
    <submittedName>
        <fullName evidence="6">LysR family transcriptional regulator</fullName>
    </submittedName>
</protein>
<dbReference type="InterPro" id="IPR005119">
    <property type="entry name" value="LysR_subst-bd"/>
</dbReference>
<sequence>MSKPTSAHTGPTPPASLDPALCAHPVFSDLHLLTLIGETRSYTQTARRLGLSKATVSQRISALERATGVPLVRRTTRAVTLTAAGVQLVEDTRPAFARIEQSFAAVRDLASQPRGLVRLTAPVALGRQYVMPMLADFLSRHPEIRVELDLNDRLVHLGQEGFDLAIRHTHTPPDSSVAWPLCDTRSLLVASPDYLARCGTPACPEDLTRHACLVYLRAGLAASSWTLTRTRRRQPTEQVSIPVWGPIKANNSETLRDAALAGLGVALLPDFSAMPALQAVVQAEPDGHPARTSTLVTILPDWEPQGFFGARIYAIRPWTPQVPRAVQCLVEFLRAGFADVSRDWPGRPRPGQSDIPR</sequence>
<keyword evidence="3" id="KW-0238">DNA-binding</keyword>
<dbReference type="PANTHER" id="PTHR30537">
    <property type="entry name" value="HTH-TYPE TRANSCRIPTIONAL REGULATOR"/>
    <property type="match status" value="1"/>
</dbReference>
<dbReference type="Gene3D" id="3.40.190.290">
    <property type="match status" value="1"/>
</dbReference>
<dbReference type="SUPFAM" id="SSF53850">
    <property type="entry name" value="Periplasmic binding protein-like II"/>
    <property type="match status" value="1"/>
</dbReference>
<dbReference type="EMBL" id="QETA01000004">
    <property type="protein sequence ID" value="PWF22575.1"/>
    <property type="molecule type" value="Genomic_DNA"/>
</dbReference>
<evidence type="ECO:0000256" key="2">
    <source>
        <dbReference type="ARBA" id="ARBA00023015"/>
    </source>
</evidence>
<dbReference type="PANTHER" id="PTHR30537:SF5">
    <property type="entry name" value="HTH-TYPE TRANSCRIPTIONAL ACTIVATOR TTDR-RELATED"/>
    <property type="match status" value="1"/>
</dbReference>
<name>A0A2V1JW71_9BURK</name>
<gene>
    <name evidence="6" type="ORF">DD235_10850</name>
</gene>
<organism evidence="6 7">
    <name type="scientific">Corticimicrobacter populi</name>
    <dbReference type="NCBI Taxonomy" id="2175229"/>
    <lineage>
        <taxon>Bacteria</taxon>
        <taxon>Pseudomonadati</taxon>
        <taxon>Pseudomonadota</taxon>
        <taxon>Betaproteobacteria</taxon>
        <taxon>Burkholderiales</taxon>
        <taxon>Alcaligenaceae</taxon>
        <taxon>Corticimicrobacter</taxon>
    </lineage>
</organism>
<dbReference type="AlphaFoldDB" id="A0A2V1JW71"/>
<dbReference type="Gene3D" id="1.10.10.10">
    <property type="entry name" value="Winged helix-like DNA-binding domain superfamily/Winged helix DNA-binding domain"/>
    <property type="match status" value="1"/>
</dbReference>
<dbReference type="InterPro" id="IPR000847">
    <property type="entry name" value="LysR_HTH_N"/>
</dbReference>
<comment type="similarity">
    <text evidence="1">Belongs to the LysR transcriptional regulatory family.</text>
</comment>
<reference evidence="7" key="1">
    <citation type="submission" date="2018-05" db="EMBL/GenBank/DDBJ databases">
        <authorList>
            <person name="Li Y."/>
        </authorList>
    </citation>
    <scope>NUCLEOTIDE SEQUENCE [LARGE SCALE GENOMIC DNA]</scope>
    <source>
        <strain evidence="7">3d-2-2</strain>
    </source>
</reference>
<dbReference type="InterPro" id="IPR036390">
    <property type="entry name" value="WH_DNA-bd_sf"/>
</dbReference>
<dbReference type="RefSeq" id="WP_109062100.1">
    <property type="nucleotide sequence ID" value="NZ_QETA01000004.1"/>
</dbReference>
<keyword evidence="4" id="KW-0804">Transcription</keyword>
<evidence type="ECO:0000313" key="6">
    <source>
        <dbReference type="EMBL" id="PWF22575.1"/>
    </source>
</evidence>
<evidence type="ECO:0000313" key="7">
    <source>
        <dbReference type="Proteomes" id="UP000245212"/>
    </source>
</evidence>
<keyword evidence="2" id="KW-0805">Transcription regulation</keyword>
<dbReference type="InterPro" id="IPR036388">
    <property type="entry name" value="WH-like_DNA-bd_sf"/>
</dbReference>
<dbReference type="GO" id="GO:0043565">
    <property type="term" value="F:sequence-specific DNA binding"/>
    <property type="evidence" value="ECO:0007669"/>
    <property type="project" value="TreeGrafter"/>
</dbReference>
<evidence type="ECO:0000256" key="1">
    <source>
        <dbReference type="ARBA" id="ARBA00009437"/>
    </source>
</evidence>
<dbReference type="Pfam" id="PF00126">
    <property type="entry name" value="HTH_1"/>
    <property type="match status" value="1"/>
</dbReference>
<dbReference type="GO" id="GO:0006351">
    <property type="term" value="P:DNA-templated transcription"/>
    <property type="evidence" value="ECO:0007669"/>
    <property type="project" value="TreeGrafter"/>
</dbReference>
<evidence type="ECO:0000256" key="4">
    <source>
        <dbReference type="ARBA" id="ARBA00023163"/>
    </source>
</evidence>
<evidence type="ECO:0000256" key="3">
    <source>
        <dbReference type="ARBA" id="ARBA00023125"/>
    </source>
</evidence>
<comment type="caution">
    <text evidence="6">The sequence shown here is derived from an EMBL/GenBank/DDBJ whole genome shotgun (WGS) entry which is preliminary data.</text>
</comment>
<dbReference type="InterPro" id="IPR058163">
    <property type="entry name" value="LysR-type_TF_proteobact-type"/>
</dbReference>
<dbReference type="Proteomes" id="UP000245212">
    <property type="component" value="Unassembled WGS sequence"/>
</dbReference>
<dbReference type="GO" id="GO:0003700">
    <property type="term" value="F:DNA-binding transcription factor activity"/>
    <property type="evidence" value="ECO:0007669"/>
    <property type="project" value="InterPro"/>
</dbReference>
<dbReference type="CDD" id="cd08422">
    <property type="entry name" value="PBP2_CrgA_like"/>
    <property type="match status" value="1"/>
</dbReference>